<reference evidence="2" key="1">
    <citation type="submission" date="2023-03" db="EMBL/GenBank/DDBJ databases">
        <title>Massive genome expansion in bonnet fungi (Mycena s.s.) driven by repeated elements and novel gene families across ecological guilds.</title>
        <authorList>
            <consortium name="Lawrence Berkeley National Laboratory"/>
            <person name="Harder C.B."/>
            <person name="Miyauchi S."/>
            <person name="Viragh M."/>
            <person name="Kuo A."/>
            <person name="Thoen E."/>
            <person name="Andreopoulos B."/>
            <person name="Lu D."/>
            <person name="Skrede I."/>
            <person name="Drula E."/>
            <person name="Henrissat B."/>
            <person name="Morin E."/>
            <person name="Kohler A."/>
            <person name="Barry K."/>
            <person name="LaButti K."/>
            <person name="Morin E."/>
            <person name="Salamov A."/>
            <person name="Lipzen A."/>
            <person name="Mereny Z."/>
            <person name="Hegedus B."/>
            <person name="Baldrian P."/>
            <person name="Stursova M."/>
            <person name="Weitz H."/>
            <person name="Taylor A."/>
            <person name="Grigoriev I.V."/>
            <person name="Nagy L.G."/>
            <person name="Martin F."/>
            <person name="Kauserud H."/>
        </authorList>
    </citation>
    <scope>NUCLEOTIDE SEQUENCE</scope>
    <source>
        <strain evidence="2">9144</strain>
    </source>
</reference>
<feature type="region of interest" description="Disordered" evidence="1">
    <location>
        <begin position="1"/>
        <end position="23"/>
    </location>
</feature>
<dbReference type="AlphaFoldDB" id="A0AAD6YI18"/>
<proteinExistence type="predicted"/>
<evidence type="ECO:0000256" key="1">
    <source>
        <dbReference type="SAM" id="MobiDB-lite"/>
    </source>
</evidence>
<name>A0AAD6YI18_9AGAR</name>
<evidence type="ECO:0000313" key="2">
    <source>
        <dbReference type="EMBL" id="KAJ7221411.1"/>
    </source>
</evidence>
<dbReference type="Proteomes" id="UP001219525">
    <property type="component" value="Unassembled WGS sequence"/>
</dbReference>
<protein>
    <submittedName>
        <fullName evidence="2">Uncharacterized protein</fullName>
    </submittedName>
</protein>
<dbReference type="EMBL" id="JARJCW010000008">
    <property type="protein sequence ID" value="KAJ7221411.1"/>
    <property type="molecule type" value="Genomic_DNA"/>
</dbReference>
<keyword evidence="3" id="KW-1185">Reference proteome</keyword>
<sequence>MGRRAVHHTTQQRASANVEHTRKYRNSIHGRAVRVQGNRLRYTRKVSKSRISRLVIPQLIETWAELPLLTTARAYREALQDDYDDTDFKHWLSPPPFDVPEGEHVPAGAFRSGTYEEETICLEAAVDGRMRRQERAREEELRERYRQRGQKALVDELRGEVQLLLVEWKRLIECRNLYATDSRERAIWERHMNWLARHVCCLYYLTFLDE</sequence>
<accession>A0AAD6YI18</accession>
<evidence type="ECO:0000313" key="3">
    <source>
        <dbReference type="Proteomes" id="UP001219525"/>
    </source>
</evidence>
<comment type="caution">
    <text evidence="2">The sequence shown here is derived from an EMBL/GenBank/DDBJ whole genome shotgun (WGS) entry which is preliminary data.</text>
</comment>
<gene>
    <name evidence="2" type="ORF">GGX14DRAFT_558907</name>
</gene>
<organism evidence="2 3">
    <name type="scientific">Mycena pura</name>
    <dbReference type="NCBI Taxonomy" id="153505"/>
    <lineage>
        <taxon>Eukaryota</taxon>
        <taxon>Fungi</taxon>
        <taxon>Dikarya</taxon>
        <taxon>Basidiomycota</taxon>
        <taxon>Agaricomycotina</taxon>
        <taxon>Agaricomycetes</taxon>
        <taxon>Agaricomycetidae</taxon>
        <taxon>Agaricales</taxon>
        <taxon>Marasmiineae</taxon>
        <taxon>Mycenaceae</taxon>
        <taxon>Mycena</taxon>
    </lineage>
</organism>